<comment type="caution">
    <text evidence="1">The sequence shown here is derived from an EMBL/GenBank/DDBJ whole genome shotgun (WGS) entry which is preliminary data.</text>
</comment>
<protein>
    <submittedName>
        <fullName evidence="1">Uncharacterized protein</fullName>
    </submittedName>
</protein>
<accession>A0A150K3A5</accession>
<organism evidence="1 2">
    <name type="scientific">Heyndrickxia coagulans</name>
    <name type="common">Weizmannia coagulans</name>
    <dbReference type="NCBI Taxonomy" id="1398"/>
    <lineage>
        <taxon>Bacteria</taxon>
        <taxon>Bacillati</taxon>
        <taxon>Bacillota</taxon>
        <taxon>Bacilli</taxon>
        <taxon>Bacillales</taxon>
        <taxon>Bacillaceae</taxon>
        <taxon>Heyndrickxia</taxon>
    </lineage>
</organism>
<evidence type="ECO:0000313" key="2">
    <source>
        <dbReference type="Proteomes" id="UP000075288"/>
    </source>
</evidence>
<sequence>MWHPSSGFHAKRTGALHGHFKAFFARPRCMAFERPLGKTGPVLYAC</sequence>
<dbReference type="EMBL" id="LQYG01000033">
    <property type="protein sequence ID" value="KYC63906.1"/>
    <property type="molecule type" value="Genomic_DNA"/>
</dbReference>
<dbReference type="Proteomes" id="UP000075288">
    <property type="component" value="Unassembled WGS sequence"/>
</dbReference>
<reference evidence="1 2" key="1">
    <citation type="submission" date="2016-01" db="EMBL/GenBank/DDBJ databases">
        <title>Genome Sequences of Twelve Sporeforming Bacillus Species Isolated from Foods.</title>
        <authorList>
            <person name="Berendsen E.M."/>
            <person name="Wells-Bennik M.H."/>
            <person name="Krawcyk A.O."/>
            <person name="De Jong A."/>
            <person name="Holsappel S."/>
            <person name="Eijlander R.T."/>
            <person name="Kuipers O.P."/>
        </authorList>
    </citation>
    <scope>NUCLEOTIDE SEQUENCE [LARGE SCALE GENOMIC DNA]</scope>
    <source>
        <strain evidence="1 2">B4098</strain>
    </source>
</reference>
<gene>
    <name evidence="1" type="ORF">B4098_1764</name>
</gene>
<evidence type="ECO:0000313" key="1">
    <source>
        <dbReference type="EMBL" id="KYC63906.1"/>
    </source>
</evidence>
<proteinExistence type="predicted"/>
<dbReference type="PATRIC" id="fig|1398.26.peg.2341"/>
<name>A0A150K3A5_HEYCO</name>
<dbReference type="AlphaFoldDB" id="A0A150K3A5"/>